<gene>
    <name evidence="4" type="ORF">DUNSADRAFT_9498</name>
</gene>
<dbReference type="EMBL" id="MU069780">
    <property type="protein sequence ID" value="KAF5834013.1"/>
    <property type="molecule type" value="Genomic_DNA"/>
</dbReference>
<evidence type="ECO:0000313" key="5">
    <source>
        <dbReference type="Proteomes" id="UP000815325"/>
    </source>
</evidence>
<protein>
    <submittedName>
        <fullName evidence="4">Kinase-like domain-containing protein</fullName>
    </submittedName>
</protein>
<dbReference type="Gene3D" id="1.10.510.10">
    <property type="entry name" value="Transferase(Phosphotransferase) domain 1"/>
    <property type="match status" value="1"/>
</dbReference>
<dbReference type="PROSITE" id="PS51698">
    <property type="entry name" value="U_BOX"/>
    <property type="match status" value="1"/>
</dbReference>
<organism evidence="4 5">
    <name type="scientific">Dunaliella salina</name>
    <name type="common">Green alga</name>
    <name type="synonym">Protococcus salinus</name>
    <dbReference type="NCBI Taxonomy" id="3046"/>
    <lineage>
        <taxon>Eukaryota</taxon>
        <taxon>Viridiplantae</taxon>
        <taxon>Chlorophyta</taxon>
        <taxon>core chlorophytes</taxon>
        <taxon>Chlorophyceae</taxon>
        <taxon>CS clade</taxon>
        <taxon>Chlamydomonadales</taxon>
        <taxon>Dunaliellaceae</taxon>
        <taxon>Dunaliella</taxon>
    </lineage>
</organism>
<dbReference type="PANTHER" id="PTHR45647">
    <property type="entry name" value="OS02G0152300 PROTEIN"/>
    <property type="match status" value="1"/>
</dbReference>
<dbReference type="SUPFAM" id="SSF57850">
    <property type="entry name" value="RING/U-box"/>
    <property type="match status" value="1"/>
</dbReference>
<dbReference type="Proteomes" id="UP000815325">
    <property type="component" value="Unassembled WGS sequence"/>
</dbReference>
<sequence length="269" mass="29546">MLKHVVPPQPGNILLSKDMTAKLGDVGLSRIMRRPAHLPPGVPAPSTAQASQLVGTLTYVDPEYMRTGEYSTKSDVYALGVVMLQLLATRDKNSLISFVEKARNDARHDPARFSQAIDPSIQHSWPAVEALAFADLALQCVEFRRKDRPDLRTTILPTLVQLRNRAGLYHSGQPQQPTAKAVSMPGGQSIAVPAMFICPITQELLQNPVVAADGFTYEENAIKAWVERSATSPMTNLSLPHTSLTPNHNLRSALNEWLLCGNMREQCST</sequence>
<dbReference type="SUPFAM" id="SSF56112">
    <property type="entry name" value="Protein kinase-like (PK-like)"/>
    <property type="match status" value="1"/>
</dbReference>
<evidence type="ECO:0000313" key="4">
    <source>
        <dbReference type="EMBL" id="KAF5834013.1"/>
    </source>
</evidence>
<dbReference type="SMART" id="SM00504">
    <property type="entry name" value="Ubox"/>
    <property type="match status" value="1"/>
</dbReference>
<comment type="caution">
    <text evidence="4">The sequence shown here is derived from an EMBL/GenBank/DDBJ whole genome shotgun (WGS) entry which is preliminary data.</text>
</comment>
<feature type="domain" description="Protein kinase" evidence="2">
    <location>
        <begin position="1"/>
        <end position="159"/>
    </location>
</feature>
<dbReference type="InterPro" id="IPR000719">
    <property type="entry name" value="Prot_kinase_dom"/>
</dbReference>
<dbReference type="Pfam" id="PF04564">
    <property type="entry name" value="U-box"/>
    <property type="match status" value="1"/>
</dbReference>
<feature type="domain" description="U-box" evidence="3">
    <location>
        <begin position="191"/>
        <end position="264"/>
    </location>
</feature>
<dbReference type="InterPro" id="IPR011009">
    <property type="entry name" value="Kinase-like_dom_sf"/>
</dbReference>
<accession>A0ABQ7GHD3</accession>
<dbReference type="InterPro" id="IPR051348">
    <property type="entry name" value="U-box_ubiquitin_ligases"/>
</dbReference>
<dbReference type="InterPro" id="IPR003613">
    <property type="entry name" value="Ubox_domain"/>
</dbReference>
<dbReference type="InterPro" id="IPR013083">
    <property type="entry name" value="Znf_RING/FYVE/PHD"/>
</dbReference>
<keyword evidence="5" id="KW-1185">Reference proteome</keyword>
<evidence type="ECO:0000256" key="1">
    <source>
        <dbReference type="ARBA" id="ARBA00022786"/>
    </source>
</evidence>
<reference evidence="4" key="1">
    <citation type="submission" date="2017-08" db="EMBL/GenBank/DDBJ databases">
        <authorList>
            <person name="Polle J.E."/>
            <person name="Barry K."/>
            <person name="Cushman J."/>
            <person name="Schmutz J."/>
            <person name="Tran D."/>
            <person name="Hathwaick L.T."/>
            <person name="Yim W.C."/>
            <person name="Jenkins J."/>
            <person name="Mckie-Krisberg Z.M."/>
            <person name="Prochnik S."/>
            <person name="Lindquist E."/>
            <person name="Dockter R.B."/>
            <person name="Adam C."/>
            <person name="Molina H."/>
            <person name="Bunkerborg J."/>
            <person name="Jin E."/>
            <person name="Buchheim M."/>
            <person name="Magnuson J."/>
        </authorList>
    </citation>
    <scope>NUCLEOTIDE SEQUENCE</scope>
    <source>
        <strain evidence="4">CCAP 19/18</strain>
    </source>
</reference>
<dbReference type="Gene3D" id="3.30.40.10">
    <property type="entry name" value="Zinc/RING finger domain, C3HC4 (zinc finger)"/>
    <property type="match status" value="1"/>
</dbReference>
<dbReference type="Pfam" id="PF00069">
    <property type="entry name" value="Pkinase"/>
    <property type="match status" value="1"/>
</dbReference>
<name>A0ABQ7GHD3_DUNSA</name>
<dbReference type="PROSITE" id="PS50011">
    <property type="entry name" value="PROTEIN_KINASE_DOM"/>
    <property type="match status" value="1"/>
</dbReference>
<proteinExistence type="predicted"/>
<dbReference type="PANTHER" id="PTHR45647:SF139">
    <property type="entry name" value="OS02G0152300 PROTEIN"/>
    <property type="match status" value="1"/>
</dbReference>
<keyword evidence="1" id="KW-0833">Ubl conjugation pathway</keyword>
<dbReference type="CDD" id="cd16655">
    <property type="entry name" value="RING-Ubox_WDSUB1-like"/>
    <property type="match status" value="1"/>
</dbReference>
<evidence type="ECO:0000259" key="2">
    <source>
        <dbReference type="PROSITE" id="PS50011"/>
    </source>
</evidence>
<evidence type="ECO:0000259" key="3">
    <source>
        <dbReference type="PROSITE" id="PS51698"/>
    </source>
</evidence>